<dbReference type="VEuPathDB" id="VectorBase:AFAF013188"/>
<evidence type="ECO:0000313" key="1">
    <source>
        <dbReference type="EnsemblMetazoa" id="AFAF013188-PA"/>
    </source>
</evidence>
<accession>A0A182QMI7</accession>
<dbReference type="AlphaFoldDB" id="A0A182QMI7"/>
<reference evidence="1" key="2">
    <citation type="submission" date="2020-05" db="UniProtKB">
        <authorList>
            <consortium name="EnsemblMetazoa"/>
        </authorList>
    </citation>
    <scope>IDENTIFICATION</scope>
    <source>
        <strain evidence="1">FAR1</strain>
    </source>
</reference>
<dbReference type="EMBL" id="AXCN02000452">
    <property type="status" value="NOT_ANNOTATED_CDS"/>
    <property type="molecule type" value="Genomic_DNA"/>
</dbReference>
<keyword evidence="2" id="KW-1185">Reference proteome</keyword>
<dbReference type="EnsemblMetazoa" id="AFAF013188-RA">
    <property type="protein sequence ID" value="AFAF013188-PA"/>
    <property type="gene ID" value="AFAF013188"/>
</dbReference>
<protein>
    <submittedName>
        <fullName evidence="1">Uncharacterized protein</fullName>
    </submittedName>
</protein>
<reference evidence="2" key="1">
    <citation type="submission" date="2014-01" db="EMBL/GenBank/DDBJ databases">
        <title>The Genome Sequence of Anopheles farauti FAR1 (V2).</title>
        <authorList>
            <consortium name="The Broad Institute Genomics Platform"/>
            <person name="Neafsey D.E."/>
            <person name="Besansky N."/>
            <person name="Howell P."/>
            <person name="Walton C."/>
            <person name="Young S.K."/>
            <person name="Zeng Q."/>
            <person name="Gargeya S."/>
            <person name="Fitzgerald M."/>
            <person name="Haas B."/>
            <person name="Abouelleil A."/>
            <person name="Allen A.W."/>
            <person name="Alvarado L."/>
            <person name="Arachchi H.M."/>
            <person name="Berlin A.M."/>
            <person name="Chapman S.B."/>
            <person name="Gainer-Dewar J."/>
            <person name="Goldberg J."/>
            <person name="Griggs A."/>
            <person name="Gujja S."/>
            <person name="Hansen M."/>
            <person name="Howarth C."/>
            <person name="Imamovic A."/>
            <person name="Ireland A."/>
            <person name="Larimer J."/>
            <person name="McCowan C."/>
            <person name="Murphy C."/>
            <person name="Pearson M."/>
            <person name="Poon T.W."/>
            <person name="Priest M."/>
            <person name="Roberts A."/>
            <person name="Saif S."/>
            <person name="Shea T."/>
            <person name="Sisk P."/>
            <person name="Sykes S."/>
            <person name="Wortman J."/>
            <person name="Nusbaum C."/>
            <person name="Birren B."/>
        </authorList>
    </citation>
    <scope>NUCLEOTIDE SEQUENCE [LARGE SCALE GENOMIC DNA]</scope>
    <source>
        <strain evidence="2">FAR1</strain>
    </source>
</reference>
<organism evidence="1 2">
    <name type="scientific">Anopheles farauti</name>
    <dbReference type="NCBI Taxonomy" id="69004"/>
    <lineage>
        <taxon>Eukaryota</taxon>
        <taxon>Metazoa</taxon>
        <taxon>Ecdysozoa</taxon>
        <taxon>Arthropoda</taxon>
        <taxon>Hexapoda</taxon>
        <taxon>Insecta</taxon>
        <taxon>Pterygota</taxon>
        <taxon>Neoptera</taxon>
        <taxon>Endopterygota</taxon>
        <taxon>Diptera</taxon>
        <taxon>Nematocera</taxon>
        <taxon>Culicoidea</taxon>
        <taxon>Culicidae</taxon>
        <taxon>Anophelinae</taxon>
        <taxon>Anopheles</taxon>
    </lineage>
</organism>
<sequence>MFITHTAPSEAKRRRAVTLDLKLLTLVNQLALAEETAVHQLHHQIGFLRVAHRHLSDAFRVPVVQQDPPDRAALAALLAQIVLVLEQQVHLAIEQLRLEEVLDDDDPLVLGAFAAHLFRAPVEQPAKRHRPYVREF</sequence>
<proteinExistence type="predicted"/>
<name>A0A182QMI7_9DIPT</name>
<dbReference type="Proteomes" id="UP000075886">
    <property type="component" value="Unassembled WGS sequence"/>
</dbReference>
<evidence type="ECO:0000313" key="2">
    <source>
        <dbReference type="Proteomes" id="UP000075886"/>
    </source>
</evidence>